<evidence type="ECO:0000313" key="2">
    <source>
        <dbReference type="Proteomes" id="UP000188318"/>
    </source>
</evidence>
<dbReference type="EMBL" id="KV907513">
    <property type="protein sequence ID" value="OOF91023.1"/>
    <property type="molecule type" value="Genomic_DNA"/>
</dbReference>
<dbReference type="PANTHER" id="PTHR14614:SF130">
    <property type="entry name" value="PROTEIN-LYSINE N-METHYLTRANSFERASE EEF2KMT"/>
    <property type="match status" value="1"/>
</dbReference>
<dbReference type="Proteomes" id="UP000188318">
    <property type="component" value="Unassembled WGS sequence"/>
</dbReference>
<dbReference type="GO" id="GO:0005737">
    <property type="term" value="C:cytoplasm"/>
    <property type="evidence" value="ECO:0007669"/>
    <property type="project" value="TreeGrafter"/>
</dbReference>
<evidence type="ECO:0000313" key="1">
    <source>
        <dbReference type="EMBL" id="OOF91023.1"/>
    </source>
</evidence>
<dbReference type="STRING" id="602072.A0A1R3R964"/>
<dbReference type="VEuPathDB" id="FungiDB:ASPCADRAFT_155808"/>
<accession>A0A1R3R964</accession>
<dbReference type="SUPFAM" id="SSF53335">
    <property type="entry name" value="S-adenosyl-L-methionine-dependent methyltransferases"/>
    <property type="match status" value="1"/>
</dbReference>
<reference evidence="2" key="1">
    <citation type="journal article" date="2017" name="Genome Biol.">
        <title>Comparative genomics reveals high biological diversity and specific adaptations in the industrially and medically important fungal genus Aspergillus.</title>
        <authorList>
            <person name="de Vries R.P."/>
            <person name="Riley R."/>
            <person name="Wiebenga A."/>
            <person name="Aguilar-Osorio G."/>
            <person name="Amillis S."/>
            <person name="Uchima C.A."/>
            <person name="Anderluh G."/>
            <person name="Asadollahi M."/>
            <person name="Askin M."/>
            <person name="Barry K."/>
            <person name="Battaglia E."/>
            <person name="Bayram O."/>
            <person name="Benocci T."/>
            <person name="Braus-Stromeyer S.A."/>
            <person name="Caldana C."/>
            <person name="Canovas D."/>
            <person name="Cerqueira G.C."/>
            <person name="Chen F."/>
            <person name="Chen W."/>
            <person name="Choi C."/>
            <person name="Clum A."/>
            <person name="Dos Santos R.A."/>
            <person name="Damasio A.R."/>
            <person name="Diallinas G."/>
            <person name="Emri T."/>
            <person name="Fekete E."/>
            <person name="Flipphi M."/>
            <person name="Freyberg S."/>
            <person name="Gallo A."/>
            <person name="Gournas C."/>
            <person name="Habgood R."/>
            <person name="Hainaut M."/>
            <person name="Harispe M.L."/>
            <person name="Henrissat B."/>
            <person name="Hilden K.S."/>
            <person name="Hope R."/>
            <person name="Hossain A."/>
            <person name="Karabika E."/>
            <person name="Karaffa L."/>
            <person name="Karanyi Z."/>
            <person name="Krasevec N."/>
            <person name="Kuo A."/>
            <person name="Kusch H."/>
            <person name="LaButti K."/>
            <person name="Lagendijk E.L."/>
            <person name="Lapidus A."/>
            <person name="Levasseur A."/>
            <person name="Lindquist E."/>
            <person name="Lipzen A."/>
            <person name="Logrieco A.F."/>
            <person name="MacCabe A."/>
            <person name="Maekelae M.R."/>
            <person name="Malavazi I."/>
            <person name="Melin P."/>
            <person name="Meyer V."/>
            <person name="Mielnichuk N."/>
            <person name="Miskei M."/>
            <person name="Molnar A.P."/>
            <person name="Mule G."/>
            <person name="Ngan C.Y."/>
            <person name="Orejas M."/>
            <person name="Orosz E."/>
            <person name="Ouedraogo J.P."/>
            <person name="Overkamp K.M."/>
            <person name="Park H.-S."/>
            <person name="Perrone G."/>
            <person name="Piumi F."/>
            <person name="Punt P.J."/>
            <person name="Ram A.F."/>
            <person name="Ramon A."/>
            <person name="Rauscher S."/>
            <person name="Record E."/>
            <person name="Riano-Pachon D.M."/>
            <person name="Robert V."/>
            <person name="Roehrig J."/>
            <person name="Ruller R."/>
            <person name="Salamov A."/>
            <person name="Salih N.S."/>
            <person name="Samson R.A."/>
            <person name="Sandor E."/>
            <person name="Sanguinetti M."/>
            <person name="Schuetze T."/>
            <person name="Sepcic K."/>
            <person name="Shelest E."/>
            <person name="Sherlock G."/>
            <person name="Sophianopoulou V."/>
            <person name="Squina F.M."/>
            <person name="Sun H."/>
            <person name="Susca A."/>
            <person name="Todd R.B."/>
            <person name="Tsang A."/>
            <person name="Unkles S.E."/>
            <person name="van de Wiele N."/>
            <person name="van Rossen-Uffink D."/>
            <person name="Oliveira J.V."/>
            <person name="Vesth T.C."/>
            <person name="Visser J."/>
            <person name="Yu J.-H."/>
            <person name="Zhou M."/>
            <person name="Andersen M.R."/>
            <person name="Archer D.B."/>
            <person name="Baker S.E."/>
            <person name="Benoit I."/>
            <person name="Brakhage A.A."/>
            <person name="Braus G.H."/>
            <person name="Fischer R."/>
            <person name="Frisvad J.C."/>
            <person name="Goldman G.H."/>
            <person name="Houbraken J."/>
            <person name="Oakley B."/>
            <person name="Pocsi I."/>
            <person name="Scazzocchio C."/>
            <person name="Seiboth B."/>
            <person name="vanKuyk P.A."/>
            <person name="Wortman J."/>
            <person name="Dyer P.S."/>
            <person name="Grigoriev I.V."/>
        </authorList>
    </citation>
    <scope>NUCLEOTIDE SEQUENCE [LARGE SCALE GENOMIC DNA]</scope>
    <source>
        <strain evidence="2">ITEM 5010</strain>
    </source>
</reference>
<dbReference type="OrthoDB" id="194386at2759"/>
<sequence length="349" mass="38998">MALPLLTAQYYQQLEPPLLTLPDDCTLLHSTTQEAIYRALFAEPSSRPLPPPAYRTRVLKRLITRLESLLSNPEEDEISDNLLETYSTLLCTPKPSSIQQAQQLTYITYTAPTITTANQAEARTILTSESRNAILTAGTTGHRTWEAALHLATYLSATPEGKALIAGKRVLELGAGTGLVSMLCAKYLGAEMVVATDREVGLMRQIGDCAERNQLERDRFRGRIWEWGRSMESCPQDDDGGDQEEEWMTGKVEFDVALGADLIYDVDLVPLLVQTAKDLFENYRVREFLISATLRNEHTFGAFLKACEDQHLTVERIPFESPAESEQTGFFHSTAIPIQTYRISYPASS</sequence>
<evidence type="ECO:0008006" key="3">
    <source>
        <dbReference type="Google" id="ProtNLM"/>
    </source>
</evidence>
<dbReference type="InterPro" id="IPR029063">
    <property type="entry name" value="SAM-dependent_MTases_sf"/>
</dbReference>
<dbReference type="AlphaFoldDB" id="A0A1R3R964"/>
<dbReference type="InterPro" id="IPR019410">
    <property type="entry name" value="Methyltransf_16"/>
</dbReference>
<proteinExistence type="predicted"/>
<dbReference type="PANTHER" id="PTHR14614">
    <property type="entry name" value="HEPATOCELLULAR CARCINOMA-ASSOCIATED ANTIGEN"/>
    <property type="match status" value="1"/>
</dbReference>
<protein>
    <recommendedName>
        <fullName evidence="3">FAM86 N-terminal domain-containing protein</fullName>
    </recommendedName>
</protein>
<dbReference type="Gene3D" id="3.40.50.150">
    <property type="entry name" value="Vaccinia Virus protein VP39"/>
    <property type="match status" value="1"/>
</dbReference>
<dbReference type="GO" id="GO:0008757">
    <property type="term" value="F:S-adenosylmethionine-dependent methyltransferase activity"/>
    <property type="evidence" value="ECO:0007669"/>
    <property type="project" value="UniProtKB-ARBA"/>
</dbReference>
<organism evidence="1 2">
    <name type="scientific">Aspergillus carbonarius (strain ITEM 5010)</name>
    <dbReference type="NCBI Taxonomy" id="602072"/>
    <lineage>
        <taxon>Eukaryota</taxon>
        <taxon>Fungi</taxon>
        <taxon>Dikarya</taxon>
        <taxon>Ascomycota</taxon>
        <taxon>Pezizomycotina</taxon>
        <taxon>Eurotiomycetes</taxon>
        <taxon>Eurotiomycetidae</taxon>
        <taxon>Eurotiales</taxon>
        <taxon>Aspergillaceae</taxon>
        <taxon>Aspergillus</taxon>
        <taxon>Aspergillus subgen. Circumdati</taxon>
    </lineage>
</organism>
<name>A0A1R3R964_ASPC5</name>
<dbReference type="Pfam" id="PF10294">
    <property type="entry name" value="Methyltransf_16"/>
    <property type="match status" value="1"/>
</dbReference>
<gene>
    <name evidence="1" type="ORF">ASPCADRAFT_155808</name>
</gene>
<dbReference type="OMA" id="PIRTYRI"/>
<keyword evidence="2" id="KW-1185">Reference proteome</keyword>